<dbReference type="GeneID" id="24843995"/>
<evidence type="ECO:0000313" key="1">
    <source>
        <dbReference type="EMBL" id="AKB53784.1"/>
    </source>
</evidence>
<evidence type="ECO:0000313" key="2">
    <source>
        <dbReference type="Proteomes" id="UP000033033"/>
    </source>
</evidence>
<dbReference type="Pfam" id="PF07592">
    <property type="entry name" value="DDE_Tnp_ISAZ013"/>
    <property type="match status" value="1"/>
</dbReference>
<dbReference type="HOGENOM" id="CLU_153153_0_0_2"/>
<accession>A0A0E3QSF1</accession>
<reference evidence="1 2" key="1">
    <citation type="submission" date="2014-07" db="EMBL/GenBank/DDBJ databases">
        <title>Methanogenic archaea and the global carbon cycle.</title>
        <authorList>
            <person name="Henriksen J.R."/>
            <person name="Luke J."/>
            <person name="Reinhart S."/>
            <person name="Benedict M.N."/>
            <person name="Youngblut N.D."/>
            <person name="Metcalf M.E."/>
            <person name="Whitaker R.J."/>
            <person name="Metcalf W.W."/>
        </authorList>
    </citation>
    <scope>NUCLEOTIDE SEQUENCE [LARGE SCALE GENOMIC DNA]</scope>
    <source>
        <strain evidence="1 2">MS</strain>
    </source>
</reference>
<dbReference type="STRING" id="1434108.MSBRM_0786"/>
<dbReference type="InterPro" id="IPR011518">
    <property type="entry name" value="Transposase_36"/>
</dbReference>
<dbReference type="PATRIC" id="fig|1434108.4.peg.948"/>
<dbReference type="RefSeq" id="WP_052712691.1">
    <property type="nucleotide sequence ID" value="NZ_CP009528.1"/>
</dbReference>
<keyword evidence="2" id="KW-1185">Reference proteome</keyword>
<protein>
    <submittedName>
        <fullName evidence="1">Rhodopirellula transposase</fullName>
    </submittedName>
</protein>
<dbReference type="EMBL" id="CP009528">
    <property type="protein sequence ID" value="AKB53784.1"/>
    <property type="molecule type" value="Genomic_DNA"/>
</dbReference>
<proteinExistence type="predicted"/>
<name>A0A0E3QSF1_METBA</name>
<dbReference type="KEGG" id="mby:MSBRM_0786"/>
<dbReference type="Proteomes" id="UP000033033">
    <property type="component" value="Chromosome"/>
</dbReference>
<organism evidence="1 2">
    <name type="scientific">Methanosarcina barkeri MS</name>
    <dbReference type="NCBI Taxonomy" id="1434108"/>
    <lineage>
        <taxon>Archaea</taxon>
        <taxon>Methanobacteriati</taxon>
        <taxon>Methanobacteriota</taxon>
        <taxon>Stenosarchaea group</taxon>
        <taxon>Methanomicrobia</taxon>
        <taxon>Methanosarcinales</taxon>
        <taxon>Methanosarcinaceae</taxon>
        <taxon>Methanosarcina</taxon>
    </lineage>
</organism>
<gene>
    <name evidence="1" type="ORF">MSBRM_0786</name>
</gene>
<dbReference type="AlphaFoldDB" id="A0A0E3QSF1"/>
<sequence length="124" mass="14065">MTDGGGSNSSRHYIFKEDLQKLVNEIGIEIRMAHYPPYTSKYNPIEHKLFCHVTAACKGAVFSSLDVVKSLIDKTSTSTGLKVVSTIKDKVYATARKVSENFKENMKLYLMIIWENGIIEQFQK</sequence>